<evidence type="ECO:0000313" key="2">
    <source>
        <dbReference type="EMBL" id="WOK05324.1"/>
    </source>
</evidence>
<feature type="domain" description="Mycothiol-dependent maleylpyruvate isomerase metal-binding" evidence="1">
    <location>
        <begin position="2"/>
        <end position="147"/>
    </location>
</feature>
<dbReference type="EMBL" id="CP136051">
    <property type="protein sequence ID" value="WOK05324.1"/>
    <property type="molecule type" value="Genomic_DNA"/>
</dbReference>
<dbReference type="InterPro" id="IPR024344">
    <property type="entry name" value="MDMPI_metal-binding"/>
</dbReference>
<reference evidence="2 3" key="1">
    <citation type="journal article" date="2023" name="Microbiol. Resour. Announc.">
        <title>Complete Genome Sequence of Imperialibacter roseus strain P4T.</title>
        <authorList>
            <person name="Tizabi D.R."/>
            <person name="Bachvaroff T."/>
            <person name="Hill R.T."/>
        </authorList>
    </citation>
    <scope>NUCLEOTIDE SEQUENCE [LARGE SCALE GENOMIC DNA]</scope>
    <source>
        <strain evidence="2 3">P4T</strain>
    </source>
</reference>
<protein>
    <submittedName>
        <fullName evidence="2">Maleylpyruvate isomerase N-terminal domain-containing protein</fullName>
    </submittedName>
</protein>
<organism evidence="2 3">
    <name type="scientific">Imperialibacter roseus</name>
    <dbReference type="NCBI Taxonomy" id="1324217"/>
    <lineage>
        <taxon>Bacteria</taxon>
        <taxon>Pseudomonadati</taxon>
        <taxon>Bacteroidota</taxon>
        <taxon>Cytophagia</taxon>
        <taxon>Cytophagales</taxon>
        <taxon>Flammeovirgaceae</taxon>
        <taxon>Imperialibacter</taxon>
    </lineage>
</organism>
<dbReference type="InterPro" id="IPR034660">
    <property type="entry name" value="DinB/YfiT-like"/>
</dbReference>
<accession>A0ABZ0IMD8</accession>
<evidence type="ECO:0000313" key="3">
    <source>
        <dbReference type="Proteomes" id="UP001302349"/>
    </source>
</evidence>
<name>A0ABZ0IMD8_9BACT</name>
<dbReference type="RefSeq" id="WP_317488083.1">
    <property type="nucleotide sequence ID" value="NZ_CP136051.1"/>
</dbReference>
<gene>
    <name evidence="2" type="ORF">RT717_19780</name>
</gene>
<dbReference type="GO" id="GO:0016853">
    <property type="term" value="F:isomerase activity"/>
    <property type="evidence" value="ECO:0007669"/>
    <property type="project" value="UniProtKB-KW"/>
</dbReference>
<proteinExistence type="predicted"/>
<evidence type="ECO:0000259" key="1">
    <source>
        <dbReference type="Pfam" id="PF11716"/>
    </source>
</evidence>
<keyword evidence="2" id="KW-0413">Isomerase</keyword>
<dbReference type="Proteomes" id="UP001302349">
    <property type="component" value="Chromosome"/>
</dbReference>
<keyword evidence="3" id="KW-1185">Reference proteome</keyword>
<dbReference type="Pfam" id="PF11716">
    <property type="entry name" value="MDMPI_N"/>
    <property type="match status" value="1"/>
</dbReference>
<sequence length="267" mass="30183">MFRPLDEALMKLLASLNDDDWQKPTPAKHWNVKDVAAHLLDGNLRTLSIQRDGYFGEAPPPIKTYEDLVGWLNLLNADWVKASKRLSPNVLRILHQATGPLTSAYYESLPLWDEAIFAVDWAGESKSYNWMHLAREYTEKWHHQQQIREAVGKPGIMTRAFFFPMIATYFTALPHTFRNIAAPEGTLVTATVSGQVGGAWHLERQNSNWVLVDKPGRVPDTAVEIAPELAWKLFSKNIRPGDVKDRLKVEGDKLLAAQVLQMVSVMA</sequence>
<dbReference type="SUPFAM" id="SSF109854">
    <property type="entry name" value="DinB/YfiT-like putative metalloenzymes"/>
    <property type="match status" value="1"/>
</dbReference>
<dbReference type="Gene3D" id="1.20.120.450">
    <property type="entry name" value="dinb family like domain"/>
    <property type="match status" value="1"/>
</dbReference>